<dbReference type="Proteomes" id="UP000218288">
    <property type="component" value="Chromosome"/>
</dbReference>
<evidence type="ECO:0000313" key="3">
    <source>
        <dbReference type="Proteomes" id="UP000218288"/>
    </source>
</evidence>
<gene>
    <name evidence="2" type="ORF">MPPM_2751</name>
</gene>
<dbReference type="EMBL" id="AP014809">
    <property type="protein sequence ID" value="BAU91356.1"/>
    <property type="molecule type" value="Genomic_DNA"/>
</dbReference>
<reference evidence="2 3" key="1">
    <citation type="journal article" date="2016" name="Genome Announc.">
        <title>Complete Genome Sequence of Methylobacterium populi P-1M, Isolated from Pink-Pigmented Household Biofilm.</title>
        <authorList>
            <person name="Morohoshi T."/>
            <person name="Ikeda T."/>
        </authorList>
    </citation>
    <scope>NUCLEOTIDE SEQUENCE [LARGE SCALE GENOMIC DNA]</scope>
    <source>
        <strain evidence="2 3">P-1M</strain>
    </source>
</reference>
<name>A0A160PFD2_9HYPH</name>
<dbReference type="AlphaFoldDB" id="A0A160PFD2"/>
<evidence type="ECO:0000256" key="1">
    <source>
        <dbReference type="SAM" id="MobiDB-lite"/>
    </source>
</evidence>
<organism evidence="2 3">
    <name type="scientific">Methylorubrum populi</name>
    <dbReference type="NCBI Taxonomy" id="223967"/>
    <lineage>
        <taxon>Bacteria</taxon>
        <taxon>Pseudomonadati</taxon>
        <taxon>Pseudomonadota</taxon>
        <taxon>Alphaproteobacteria</taxon>
        <taxon>Hyphomicrobiales</taxon>
        <taxon>Methylobacteriaceae</taxon>
        <taxon>Methylorubrum</taxon>
    </lineage>
</organism>
<feature type="region of interest" description="Disordered" evidence="1">
    <location>
        <begin position="149"/>
        <end position="177"/>
    </location>
</feature>
<accession>A0A160PFD2</accession>
<proteinExistence type="predicted"/>
<dbReference type="RefSeq" id="WP_157914188.1">
    <property type="nucleotide sequence ID" value="NZ_AP014809.1"/>
</dbReference>
<sequence length="193" mass="20857">MRGTANLHALAAAVSAAGYSARPIGAAASVDETTQRKETTRSNLIEELQEHLELGLHPGERHRFPAVRMDRLDLDPEFQCGPLDLCGTDGREDSAPADQRHLLPDPGIRHRDEDLHVDDVDAISAREGTQLRYGRLGEVGAEVEHLSDGVEAEEPQAGPDEHRGEPVVEGQADLVDPPVGVCRMQQGEAGRGK</sequence>
<protein>
    <submittedName>
        <fullName evidence="2">Copper-translocating P-type ATPase</fullName>
    </submittedName>
</protein>
<feature type="region of interest" description="Disordered" evidence="1">
    <location>
        <begin position="91"/>
        <end position="110"/>
    </location>
</feature>
<evidence type="ECO:0000313" key="2">
    <source>
        <dbReference type="EMBL" id="BAU91356.1"/>
    </source>
</evidence>